<dbReference type="Pfam" id="PF00437">
    <property type="entry name" value="T2SSE"/>
    <property type="match status" value="1"/>
</dbReference>
<evidence type="ECO:0000313" key="4">
    <source>
        <dbReference type="EMBL" id="TDO97534.1"/>
    </source>
</evidence>
<comment type="similarity">
    <text evidence="1">Belongs to the GSP E family.</text>
</comment>
<dbReference type="CDD" id="cd01130">
    <property type="entry name" value="VirB11-like_ATPase"/>
    <property type="match status" value="1"/>
</dbReference>
<evidence type="ECO:0000259" key="3">
    <source>
        <dbReference type="SMART" id="SM00382"/>
    </source>
</evidence>
<accession>A0A4R6M866</accession>
<dbReference type="InterPro" id="IPR050921">
    <property type="entry name" value="T4SS_GSP_E_ATPase"/>
</dbReference>
<feature type="compositionally biased region" description="Basic and acidic residues" evidence="2">
    <location>
        <begin position="26"/>
        <end position="40"/>
    </location>
</feature>
<comment type="caution">
    <text evidence="4">The sequence shown here is derived from an EMBL/GenBank/DDBJ whole genome shotgun (WGS) entry which is preliminary data.</text>
</comment>
<dbReference type="EMBL" id="SNXC01000012">
    <property type="protein sequence ID" value="TDO97534.1"/>
    <property type="molecule type" value="Genomic_DNA"/>
</dbReference>
<feature type="domain" description="AAA+ ATPase" evidence="3">
    <location>
        <begin position="237"/>
        <end position="391"/>
    </location>
</feature>
<evidence type="ECO:0000256" key="2">
    <source>
        <dbReference type="SAM" id="MobiDB-lite"/>
    </source>
</evidence>
<dbReference type="InterPro" id="IPR027417">
    <property type="entry name" value="P-loop_NTPase"/>
</dbReference>
<reference evidence="4 5" key="1">
    <citation type="submission" date="2019-03" db="EMBL/GenBank/DDBJ databases">
        <title>Genomic Encyclopedia of Type Strains, Phase III (KMG-III): the genomes of soil and plant-associated and newly described type strains.</title>
        <authorList>
            <person name="Whitman W."/>
        </authorList>
    </citation>
    <scope>NUCLEOTIDE SEQUENCE [LARGE SCALE GENOMIC DNA]</scope>
    <source>
        <strain evidence="4 5">CECT 7378</strain>
    </source>
</reference>
<organism evidence="4 5">
    <name type="scientific">Marinomonas balearica</name>
    <dbReference type="NCBI Taxonomy" id="491947"/>
    <lineage>
        <taxon>Bacteria</taxon>
        <taxon>Pseudomonadati</taxon>
        <taxon>Pseudomonadota</taxon>
        <taxon>Gammaproteobacteria</taxon>
        <taxon>Oceanospirillales</taxon>
        <taxon>Oceanospirillaceae</taxon>
        <taxon>Marinomonas</taxon>
    </lineage>
</organism>
<dbReference type="Gene3D" id="3.30.450.380">
    <property type="match status" value="1"/>
</dbReference>
<protein>
    <submittedName>
        <fullName evidence="4">Pilus assembly protein CpaF</fullName>
    </submittedName>
</protein>
<evidence type="ECO:0000313" key="5">
    <source>
        <dbReference type="Proteomes" id="UP000294656"/>
    </source>
</evidence>
<dbReference type="OrthoDB" id="9810761at2"/>
<dbReference type="SMART" id="SM00382">
    <property type="entry name" value="AAA"/>
    <property type="match status" value="1"/>
</dbReference>
<sequence length="455" mass="50584">MIIKSALKEKQTVKKAPEHSPSGSTDKPHDQPISRSKMADESSDLNYKNKRLIRQKLYEQIDPVKAATLSHEQLNQQIESIIRGISDHNRLQLSLDDEQTICREMFHEMIGIGPIEPLLADDSVNDILVNGAGQVFIERYGKLELSTIRFIDEEHVLNIAQRIAAAVGRRIDETQPMVDARLADGSRVNIITHPLAIDGTSISIRKFMRRNMSLEVLESGNALSTGMVTVLRRAMQGKLNIIVSGGTGAGKTTLLNALSQEISGDDRIITIEDAAELQLQQIHVVRLETRPVSAEGTGKVDQRDLVRNALRMRPDRIILGEVRGGESFDMLQAMNTGHDGSLCTVHANTPRDAIMRLENMVMMAGMQLPQEAIRRQIASAVDLVVQVERMRDGSRRIVSVTEVCGMEDDVIQTQEIFGFRTDSVDSLGKIVGEFVSSGQRPAFYATHSHYFQDVE</sequence>
<dbReference type="RefSeq" id="WP_133504098.1">
    <property type="nucleotide sequence ID" value="NZ_SNXC01000012.1"/>
</dbReference>
<feature type="region of interest" description="Disordered" evidence="2">
    <location>
        <begin position="1"/>
        <end position="45"/>
    </location>
</feature>
<dbReference type="Gene3D" id="3.40.50.300">
    <property type="entry name" value="P-loop containing nucleotide triphosphate hydrolases"/>
    <property type="match status" value="1"/>
</dbReference>
<dbReference type="PANTHER" id="PTHR30486:SF6">
    <property type="entry name" value="TYPE IV PILUS RETRACTATION ATPASE PILT"/>
    <property type="match status" value="1"/>
</dbReference>
<evidence type="ECO:0000256" key="1">
    <source>
        <dbReference type="ARBA" id="ARBA00006611"/>
    </source>
</evidence>
<proteinExistence type="inferred from homology"/>
<dbReference type="Proteomes" id="UP000294656">
    <property type="component" value="Unassembled WGS sequence"/>
</dbReference>
<dbReference type="GO" id="GO:0016887">
    <property type="term" value="F:ATP hydrolysis activity"/>
    <property type="evidence" value="ECO:0007669"/>
    <property type="project" value="InterPro"/>
</dbReference>
<dbReference type="SUPFAM" id="SSF52540">
    <property type="entry name" value="P-loop containing nucleoside triphosphate hydrolases"/>
    <property type="match status" value="1"/>
</dbReference>
<dbReference type="InterPro" id="IPR001482">
    <property type="entry name" value="T2SS/T4SS_dom"/>
</dbReference>
<dbReference type="InterPro" id="IPR003593">
    <property type="entry name" value="AAA+_ATPase"/>
</dbReference>
<name>A0A4R6M866_9GAMM</name>
<gene>
    <name evidence="4" type="ORF">DFP79_2355</name>
</gene>
<feature type="compositionally biased region" description="Basic and acidic residues" evidence="2">
    <location>
        <begin position="1"/>
        <end position="18"/>
    </location>
</feature>
<keyword evidence="5" id="KW-1185">Reference proteome</keyword>
<dbReference type="PANTHER" id="PTHR30486">
    <property type="entry name" value="TWITCHING MOTILITY PROTEIN PILT"/>
    <property type="match status" value="1"/>
</dbReference>
<dbReference type="AlphaFoldDB" id="A0A4R6M866"/>